<evidence type="ECO:0000256" key="6">
    <source>
        <dbReference type="SAM" id="SignalP"/>
    </source>
</evidence>
<dbReference type="RefSeq" id="WP_212995244.1">
    <property type="nucleotide sequence ID" value="NZ_BAAATW010000001.1"/>
</dbReference>
<evidence type="ECO:0000256" key="3">
    <source>
        <dbReference type="ARBA" id="ARBA00022825"/>
    </source>
</evidence>
<evidence type="ECO:0000256" key="4">
    <source>
        <dbReference type="PROSITE-ProRule" id="PRU01240"/>
    </source>
</evidence>
<evidence type="ECO:0000256" key="5">
    <source>
        <dbReference type="SAM" id="Phobius"/>
    </source>
</evidence>
<dbReference type="InterPro" id="IPR000209">
    <property type="entry name" value="Peptidase_S8/S53_dom"/>
</dbReference>
<keyword evidence="9" id="KW-1185">Reference proteome</keyword>
<keyword evidence="3" id="KW-0720">Serine protease</keyword>
<keyword evidence="6" id="KW-0732">Signal</keyword>
<dbReference type="AlphaFoldDB" id="A0A919S696"/>
<keyword evidence="5" id="KW-0812">Transmembrane</keyword>
<keyword evidence="5" id="KW-0472">Membrane</keyword>
<dbReference type="GO" id="GO:0004252">
    <property type="term" value="F:serine-type endopeptidase activity"/>
    <property type="evidence" value="ECO:0007669"/>
    <property type="project" value="InterPro"/>
</dbReference>
<dbReference type="InterPro" id="IPR015500">
    <property type="entry name" value="Peptidase_S8_subtilisin-rel"/>
</dbReference>
<reference evidence="8" key="1">
    <citation type="submission" date="2021-03" db="EMBL/GenBank/DDBJ databases">
        <title>Whole genome shotgun sequence of Actinoplanes consettensis NBRC 14913.</title>
        <authorList>
            <person name="Komaki H."/>
            <person name="Tamura T."/>
        </authorList>
    </citation>
    <scope>NUCLEOTIDE SEQUENCE</scope>
    <source>
        <strain evidence="8">NBRC 14913</strain>
    </source>
</reference>
<keyword evidence="1 8" id="KW-0645">Protease</keyword>
<organism evidence="8 9">
    <name type="scientific">Winogradskya consettensis</name>
    <dbReference type="NCBI Taxonomy" id="113560"/>
    <lineage>
        <taxon>Bacteria</taxon>
        <taxon>Bacillati</taxon>
        <taxon>Actinomycetota</taxon>
        <taxon>Actinomycetes</taxon>
        <taxon>Micromonosporales</taxon>
        <taxon>Micromonosporaceae</taxon>
        <taxon>Winogradskya</taxon>
    </lineage>
</organism>
<feature type="transmembrane region" description="Helical" evidence="5">
    <location>
        <begin position="343"/>
        <end position="370"/>
    </location>
</feature>
<dbReference type="PRINTS" id="PR00723">
    <property type="entry name" value="SUBTILISIN"/>
</dbReference>
<dbReference type="Pfam" id="PF00082">
    <property type="entry name" value="Peptidase_S8"/>
    <property type="match status" value="1"/>
</dbReference>
<accession>A0A919S696</accession>
<evidence type="ECO:0000313" key="8">
    <source>
        <dbReference type="EMBL" id="GIM66317.1"/>
    </source>
</evidence>
<dbReference type="PROSITE" id="PS51892">
    <property type="entry name" value="SUBTILASE"/>
    <property type="match status" value="1"/>
</dbReference>
<feature type="signal peptide" evidence="6">
    <location>
        <begin position="1"/>
        <end position="26"/>
    </location>
</feature>
<evidence type="ECO:0000256" key="1">
    <source>
        <dbReference type="ARBA" id="ARBA00022670"/>
    </source>
</evidence>
<comment type="caution">
    <text evidence="4">Lacks conserved residue(s) required for the propagation of feature annotation.</text>
</comment>
<gene>
    <name evidence="8" type="ORF">Aco04nite_01360</name>
</gene>
<dbReference type="SUPFAM" id="SSF52743">
    <property type="entry name" value="Subtilisin-like"/>
    <property type="match status" value="1"/>
</dbReference>
<keyword evidence="2" id="KW-0378">Hydrolase</keyword>
<name>A0A919S696_9ACTN</name>
<evidence type="ECO:0000313" key="9">
    <source>
        <dbReference type="Proteomes" id="UP000680865"/>
    </source>
</evidence>
<dbReference type="InterPro" id="IPR036852">
    <property type="entry name" value="Peptidase_S8/S53_dom_sf"/>
</dbReference>
<feature type="chain" id="PRO_5037732523" evidence="6">
    <location>
        <begin position="27"/>
        <end position="377"/>
    </location>
</feature>
<dbReference type="GO" id="GO:0006508">
    <property type="term" value="P:proteolysis"/>
    <property type="evidence" value="ECO:0007669"/>
    <property type="project" value="UniProtKB-KW"/>
</dbReference>
<comment type="caution">
    <text evidence="8">The sequence shown here is derived from an EMBL/GenBank/DDBJ whole genome shotgun (WGS) entry which is preliminary data.</text>
</comment>
<sequence>MFSRSLPAALAALVLATVLPASPALAGPRDQQWYLDALNVPAAQQLSRGAGVTIGVLTNGVPAEHPDLAGQVLPLMRLRIATHKSMIPVAADWPVQDPVSTGEMGLLVARGGTGLLGVAPEAKVQPVMCSSLPKDLDFCMHWMVDSGVDVIDLGSTSMLAIGTDFHTFDGFRYALAHNVVVVMSLKDGTQIPAADRAGVILAGGLDRNEKLPDGITPEAGVTVRAPAGDPVWSPPASQVLTLDPTVTGGYGKQLLLGSDRLAAALVAGVVALVRAKDPALNAPTVIDRLVRHTKDLGDPGPDFTNGYGLVNAVLAVGTTGAVLTDNPLGNPGPPTPATHPRALLMPIVVATVGVLLLILLAAGLTTFLILRTRRHRH</sequence>
<dbReference type="Gene3D" id="3.40.50.200">
    <property type="entry name" value="Peptidase S8/S53 domain"/>
    <property type="match status" value="1"/>
</dbReference>
<dbReference type="EMBL" id="BOQP01000001">
    <property type="protein sequence ID" value="GIM66317.1"/>
    <property type="molecule type" value="Genomic_DNA"/>
</dbReference>
<dbReference type="Proteomes" id="UP000680865">
    <property type="component" value="Unassembled WGS sequence"/>
</dbReference>
<feature type="domain" description="Peptidase S8/S53" evidence="7">
    <location>
        <begin position="49"/>
        <end position="308"/>
    </location>
</feature>
<keyword evidence="5" id="KW-1133">Transmembrane helix</keyword>
<protein>
    <submittedName>
        <fullName evidence="8">Type VII secretion-associated serine protease</fullName>
    </submittedName>
</protein>
<comment type="similarity">
    <text evidence="4">Belongs to the peptidase S8 family.</text>
</comment>
<proteinExistence type="inferred from homology"/>
<evidence type="ECO:0000256" key="2">
    <source>
        <dbReference type="ARBA" id="ARBA00022801"/>
    </source>
</evidence>
<evidence type="ECO:0000259" key="7">
    <source>
        <dbReference type="Pfam" id="PF00082"/>
    </source>
</evidence>